<keyword evidence="3" id="KW-1185">Reference proteome</keyword>
<organism evidence="2 3">
    <name type="scientific">Helicoverpa armigera</name>
    <name type="common">Cotton bollworm</name>
    <name type="synonym">Heliothis armigera</name>
    <dbReference type="NCBI Taxonomy" id="29058"/>
    <lineage>
        <taxon>Eukaryota</taxon>
        <taxon>Metazoa</taxon>
        <taxon>Ecdysozoa</taxon>
        <taxon>Arthropoda</taxon>
        <taxon>Hexapoda</taxon>
        <taxon>Insecta</taxon>
        <taxon>Pterygota</taxon>
        <taxon>Neoptera</taxon>
        <taxon>Endopterygota</taxon>
        <taxon>Lepidoptera</taxon>
        <taxon>Glossata</taxon>
        <taxon>Ditrysia</taxon>
        <taxon>Noctuoidea</taxon>
        <taxon>Noctuidae</taxon>
        <taxon>Heliothinae</taxon>
        <taxon>Helicoverpa</taxon>
    </lineage>
</organism>
<dbReference type="EMBL" id="KZ149894">
    <property type="protein sequence ID" value="PZC78875.1"/>
    <property type="molecule type" value="Genomic_DNA"/>
</dbReference>
<feature type="compositionally biased region" description="Basic and acidic residues" evidence="1">
    <location>
        <begin position="442"/>
        <end position="453"/>
    </location>
</feature>
<dbReference type="OrthoDB" id="7493419at2759"/>
<protein>
    <submittedName>
        <fullName evidence="2">Uncharacterized protein</fullName>
    </submittedName>
</protein>
<evidence type="ECO:0000313" key="3">
    <source>
        <dbReference type="Proteomes" id="UP000249218"/>
    </source>
</evidence>
<dbReference type="Proteomes" id="UP000249218">
    <property type="component" value="Unassembled WGS sequence"/>
</dbReference>
<evidence type="ECO:0000256" key="1">
    <source>
        <dbReference type="SAM" id="MobiDB-lite"/>
    </source>
</evidence>
<proteinExistence type="predicted"/>
<reference evidence="2 3" key="1">
    <citation type="journal article" date="2017" name="BMC Biol.">
        <title>Genomic innovations, transcriptional plasticity and gene loss underlying the evolution and divergence of two highly polyphagous and invasive Helicoverpa pest species.</title>
        <authorList>
            <person name="Pearce S.L."/>
            <person name="Clarke D.F."/>
            <person name="East P.D."/>
            <person name="Elfekih S."/>
            <person name="Gordon K.H."/>
            <person name="Jermiin L.S."/>
            <person name="McGaughran A."/>
            <person name="Oakeshott J.G."/>
            <person name="Papanikolaou A."/>
            <person name="Perera O.P."/>
            <person name="Rane R.V."/>
            <person name="Richards S."/>
            <person name="Tay W.T."/>
            <person name="Walsh T.K."/>
            <person name="Anderson A."/>
            <person name="Anderson C.J."/>
            <person name="Asgari S."/>
            <person name="Board P.G."/>
            <person name="Bretschneider A."/>
            <person name="Campbell P.M."/>
            <person name="Chertemps T."/>
            <person name="Christeller J.T."/>
            <person name="Coppin C.W."/>
            <person name="Downes S.J."/>
            <person name="Duan G."/>
            <person name="Farnsworth C.A."/>
            <person name="Good R.T."/>
            <person name="Han L.B."/>
            <person name="Han Y.C."/>
            <person name="Hatje K."/>
            <person name="Horne I."/>
            <person name="Huang Y.P."/>
            <person name="Hughes D.S."/>
            <person name="Jacquin-Joly E."/>
            <person name="James W."/>
            <person name="Jhangiani S."/>
            <person name="Kollmar M."/>
            <person name="Kuwar S.S."/>
            <person name="Li S."/>
            <person name="Liu N.Y."/>
            <person name="Maibeche M.T."/>
            <person name="Miller J.R."/>
            <person name="Montagne N."/>
            <person name="Perry T."/>
            <person name="Qu J."/>
            <person name="Song S.V."/>
            <person name="Sutton G.G."/>
            <person name="Vogel H."/>
            <person name="Walenz B.P."/>
            <person name="Xu W."/>
            <person name="Zhang H.J."/>
            <person name="Zou Z."/>
            <person name="Batterham P."/>
            <person name="Edwards O.R."/>
            <person name="Feyereisen R."/>
            <person name="Gibbs R.A."/>
            <person name="Heckel D.G."/>
            <person name="McGrath A."/>
            <person name="Robin C."/>
            <person name="Scherer S.E."/>
            <person name="Worley K.C."/>
            <person name="Wu Y.D."/>
        </authorList>
    </citation>
    <scope>NUCLEOTIDE SEQUENCE [LARGE SCALE GENOMIC DNA]</scope>
    <source>
        <strain evidence="2">Harm_GR_Male_#8</strain>
        <tissue evidence="2">Whole organism</tissue>
    </source>
</reference>
<sequence length="453" mass="52340">MNYNIFFIACSVIYANCHEVPNNLPTKYFDGIHWRTMKPQQNVRINDPKKTPQNWQEILRESSEEIKNTKDDDQVPEAFAGFLFEDDGKSKTNIEDLLNILTDGVEIDTRSDISEELSETEEKFALDNTDSNSKESVKVVNISNAIEYAFMKPYLDIMKLEHVQRMGDTSKADDSRDEYKTFLNNRLSAYIPTMRTKHLEKEDHTERMSKNLYVDDEFLEDREIKSFLDVFKAKYDKGGRLVNKTTLSDIAEVEAVIAKYNRNSQKTIDQPNLRKYDIRTYLNAVKSIYGEKNEDKLKDVSLNLPKNKTNHTDHEIFRDDSINRDISQLVDLKPIVEAYAAKYINSSKDISKYKLLLDYFNITKGSEIQTNNSQDTSKINGDLSDRDVSLDLDPLFSKDDNKDSNRSGQMKTHEKSSQEASDVIDKPLKSDEESPISNFKFALDDKEQNAKKK</sequence>
<feature type="region of interest" description="Disordered" evidence="1">
    <location>
        <begin position="393"/>
        <end position="453"/>
    </location>
</feature>
<accession>A0A2W1BZK5</accession>
<name>A0A2W1BZK5_HELAM</name>
<dbReference type="AlphaFoldDB" id="A0A2W1BZK5"/>
<gene>
    <name evidence="2" type="primary">HaOG217069</name>
    <name evidence="2" type="ORF">B5X24_HaOG217069</name>
</gene>
<evidence type="ECO:0000313" key="2">
    <source>
        <dbReference type="EMBL" id="PZC78875.1"/>
    </source>
</evidence>
<feature type="compositionally biased region" description="Basic and acidic residues" evidence="1">
    <location>
        <begin position="396"/>
        <end position="432"/>
    </location>
</feature>